<sequence length="237" mass="26518">MNSVSPELYRAHMIEAKHRLVAIDRILGAKKPRTLSVSLDDEFCWLQLRQIVELVAFSAVAADEERYAALRREAKSNPDYRVDSKPAKVLLNLSQISPHFLPKSLGNMVLQPDGTKHFVQGPEIANLERFLEIHDTAGQHLHATNPFSESEGVAKKLRLAGARQRIRLESDYLKGVLWNHVKVGLLFEADSSPRIQDNPDHAWIVSFGNPMDESIEMKLARGILPAQSVDTATTPKA</sequence>
<name>A0ABW1TQL2_9BURK</name>
<dbReference type="EMBL" id="JBHSRS010000002">
    <property type="protein sequence ID" value="MFC6279901.1"/>
    <property type="molecule type" value="Genomic_DNA"/>
</dbReference>
<organism evidence="1 2">
    <name type="scientific">Polaromonas aquatica</name>
    <dbReference type="NCBI Taxonomy" id="332657"/>
    <lineage>
        <taxon>Bacteria</taxon>
        <taxon>Pseudomonadati</taxon>
        <taxon>Pseudomonadota</taxon>
        <taxon>Betaproteobacteria</taxon>
        <taxon>Burkholderiales</taxon>
        <taxon>Comamonadaceae</taxon>
        <taxon>Polaromonas</taxon>
    </lineage>
</organism>
<comment type="caution">
    <text evidence="1">The sequence shown here is derived from an EMBL/GenBank/DDBJ whole genome shotgun (WGS) entry which is preliminary data.</text>
</comment>
<reference evidence="2" key="1">
    <citation type="journal article" date="2019" name="Int. J. Syst. Evol. Microbiol.">
        <title>The Global Catalogue of Microorganisms (GCM) 10K type strain sequencing project: providing services to taxonomists for standard genome sequencing and annotation.</title>
        <authorList>
            <consortium name="The Broad Institute Genomics Platform"/>
            <consortium name="The Broad Institute Genome Sequencing Center for Infectious Disease"/>
            <person name="Wu L."/>
            <person name="Ma J."/>
        </authorList>
    </citation>
    <scope>NUCLEOTIDE SEQUENCE [LARGE SCALE GENOMIC DNA]</scope>
    <source>
        <strain evidence="2">CCUG 39402</strain>
    </source>
</reference>
<dbReference type="RefSeq" id="WP_371435513.1">
    <property type="nucleotide sequence ID" value="NZ_JBHSRS010000002.1"/>
</dbReference>
<accession>A0ABW1TQL2</accession>
<gene>
    <name evidence="1" type="ORF">ACFQND_01435</name>
</gene>
<evidence type="ECO:0000313" key="1">
    <source>
        <dbReference type="EMBL" id="MFC6279901.1"/>
    </source>
</evidence>
<protein>
    <submittedName>
        <fullName evidence="1">Uncharacterized protein</fullName>
    </submittedName>
</protein>
<dbReference type="Proteomes" id="UP001596270">
    <property type="component" value="Unassembled WGS sequence"/>
</dbReference>
<proteinExistence type="predicted"/>
<keyword evidence="2" id="KW-1185">Reference proteome</keyword>
<evidence type="ECO:0000313" key="2">
    <source>
        <dbReference type="Proteomes" id="UP001596270"/>
    </source>
</evidence>